<dbReference type="InterPro" id="IPR029033">
    <property type="entry name" value="His_PPase_superfam"/>
</dbReference>
<dbReference type="SMART" id="SM00855">
    <property type="entry name" value="PGAM"/>
    <property type="match status" value="1"/>
</dbReference>
<dbReference type="Proteomes" id="UP000235363">
    <property type="component" value="Unassembled WGS sequence"/>
</dbReference>
<dbReference type="EMBL" id="PNHF01000012">
    <property type="protein sequence ID" value="PMC62331.1"/>
    <property type="molecule type" value="Genomic_DNA"/>
</dbReference>
<dbReference type="Gene3D" id="3.40.50.1240">
    <property type="entry name" value="Phosphoglycerate mutase-like"/>
    <property type="match status" value="1"/>
</dbReference>
<sequence length="294" mass="30359">MSGAEGGAHGEATAGRGAGAGTDGCAVGRNAEADTDGGAGTDGCAVGRNAEADTDGGADADKGLVSTTSGAGAAREATSASPGWTGAVGEPTRLLLLRHGQTPMSADRRYSGSTSNPSLTDFGRRQARAAAERLALGDWDISGIIASPLARALETAEYASAELGLDIRVDDDLRETDFGTWEGLTFGEAAARDADIHSRWLTDPELSPPGGEAFRAVDDRVARARRRIAEQYGTGTFLVVSHVTPVKALLRQGIGCGFELFTRLHLDLASLSVAEFYADGPSSVTLVNDTAHLR</sequence>
<evidence type="ECO:0000313" key="3">
    <source>
        <dbReference type="Proteomes" id="UP000235363"/>
    </source>
</evidence>
<evidence type="ECO:0000256" key="1">
    <source>
        <dbReference type="SAM" id="MobiDB-lite"/>
    </source>
</evidence>
<dbReference type="InterPro" id="IPR050275">
    <property type="entry name" value="PGM_Phosphatase"/>
</dbReference>
<organism evidence="2 3">
    <name type="scientific">Corynebacterium xerosis</name>
    <dbReference type="NCBI Taxonomy" id="1725"/>
    <lineage>
        <taxon>Bacteria</taxon>
        <taxon>Bacillati</taxon>
        <taxon>Actinomycetota</taxon>
        <taxon>Actinomycetes</taxon>
        <taxon>Mycobacteriales</taxon>
        <taxon>Corynebacteriaceae</taxon>
        <taxon>Corynebacterium</taxon>
    </lineage>
</organism>
<dbReference type="GO" id="GO:0016791">
    <property type="term" value="F:phosphatase activity"/>
    <property type="evidence" value="ECO:0007669"/>
    <property type="project" value="TreeGrafter"/>
</dbReference>
<proteinExistence type="predicted"/>
<feature type="region of interest" description="Disordered" evidence="1">
    <location>
        <begin position="102"/>
        <end position="121"/>
    </location>
</feature>
<accession>A0A2N6SZ35</accession>
<feature type="region of interest" description="Disordered" evidence="1">
    <location>
        <begin position="1"/>
        <end position="21"/>
    </location>
</feature>
<dbReference type="GO" id="GO:0005737">
    <property type="term" value="C:cytoplasm"/>
    <property type="evidence" value="ECO:0007669"/>
    <property type="project" value="TreeGrafter"/>
</dbReference>
<dbReference type="PANTHER" id="PTHR48100">
    <property type="entry name" value="BROAD-SPECIFICITY PHOSPHATASE YOR283W-RELATED"/>
    <property type="match status" value="1"/>
</dbReference>
<name>A0A2N6SZ35_9CORY</name>
<dbReference type="CDD" id="cd07067">
    <property type="entry name" value="HP_PGM_like"/>
    <property type="match status" value="1"/>
</dbReference>
<dbReference type="PANTHER" id="PTHR48100:SF1">
    <property type="entry name" value="HISTIDINE PHOSPHATASE FAMILY PROTEIN-RELATED"/>
    <property type="match status" value="1"/>
</dbReference>
<dbReference type="STRING" id="1725.WU86_07325"/>
<dbReference type="Pfam" id="PF00300">
    <property type="entry name" value="His_Phos_1"/>
    <property type="match status" value="1"/>
</dbReference>
<comment type="caution">
    <text evidence="2">The sequence shown here is derived from an EMBL/GenBank/DDBJ whole genome shotgun (WGS) entry which is preliminary data.</text>
</comment>
<evidence type="ECO:0000313" key="2">
    <source>
        <dbReference type="EMBL" id="PMC62331.1"/>
    </source>
</evidence>
<protein>
    <submittedName>
        <fullName evidence="2">Histidine phosphatase family protein</fullName>
    </submittedName>
</protein>
<gene>
    <name evidence="2" type="ORF">CJ204_06360</name>
</gene>
<reference evidence="2 3" key="1">
    <citation type="submission" date="2017-09" db="EMBL/GenBank/DDBJ databases">
        <title>Bacterial strain isolated from the female urinary microbiota.</title>
        <authorList>
            <person name="Thomas-White K."/>
            <person name="Kumar N."/>
            <person name="Forster S."/>
            <person name="Putonti C."/>
            <person name="Lawley T."/>
            <person name="Wolfe A.J."/>
        </authorList>
    </citation>
    <scope>NUCLEOTIDE SEQUENCE [LARGE SCALE GENOMIC DNA]</scope>
    <source>
        <strain evidence="2 3">UMB0908</strain>
    </source>
</reference>
<dbReference type="RefSeq" id="WP_102212751.1">
    <property type="nucleotide sequence ID" value="NZ_PNHF01000012.1"/>
</dbReference>
<dbReference type="InterPro" id="IPR013078">
    <property type="entry name" value="His_Pase_superF_clade-1"/>
</dbReference>
<feature type="region of interest" description="Disordered" evidence="1">
    <location>
        <begin position="51"/>
        <end position="88"/>
    </location>
</feature>
<dbReference type="SUPFAM" id="SSF53254">
    <property type="entry name" value="Phosphoglycerate mutase-like"/>
    <property type="match status" value="1"/>
</dbReference>
<dbReference type="AlphaFoldDB" id="A0A2N6SZ35"/>